<evidence type="ECO:0000256" key="1">
    <source>
        <dbReference type="SAM" id="SignalP"/>
    </source>
</evidence>
<dbReference type="InterPro" id="IPR001260">
    <property type="entry name" value="Coprogen_oxidase_aer"/>
</dbReference>
<dbReference type="VEuPathDB" id="CryptoDB:Cvel_2641"/>
<proteinExistence type="predicted"/>
<name>A0A0G4F218_9ALVE</name>
<feature type="chain" id="PRO_5002564956" evidence="1">
    <location>
        <begin position="24"/>
        <end position="411"/>
    </location>
</feature>
<gene>
    <name evidence="2" type="ORF">Cvel_2641</name>
</gene>
<dbReference type="PANTHER" id="PTHR10755">
    <property type="entry name" value="COPROPORPHYRINOGEN III OXIDASE, MITOCHONDRIAL"/>
    <property type="match status" value="1"/>
</dbReference>
<dbReference type="SUPFAM" id="SSF102886">
    <property type="entry name" value="Coproporphyrinogen III oxidase"/>
    <property type="match status" value="1"/>
</dbReference>
<dbReference type="EMBL" id="CDMZ01000055">
    <property type="protein sequence ID" value="CEM05574.1"/>
    <property type="molecule type" value="Genomic_DNA"/>
</dbReference>
<dbReference type="AlphaFoldDB" id="A0A0G4F218"/>
<dbReference type="PhylomeDB" id="A0A0G4F218"/>
<dbReference type="Gene3D" id="3.40.1500.10">
    <property type="entry name" value="Coproporphyrinogen III oxidase, aerobic"/>
    <property type="match status" value="1"/>
</dbReference>
<accession>A0A0G4F218</accession>
<feature type="signal peptide" evidence="1">
    <location>
        <begin position="1"/>
        <end position="23"/>
    </location>
</feature>
<evidence type="ECO:0000313" key="2">
    <source>
        <dbReference type="EMBL" id="CEM05574.1"/>
    </source>
</evidence>
<dbReference type="InterPro" id="IPR036406">
    <property type="entry name" value="Coprogen_oxidase_aer_sf"/>
</dbReference>
<dbReference type="Pfam" id="PF01218">
    <property type="entry name" value="Coprogen_oxidas"/>
    <property type="match status" value="1"/>
</dbReference>
<protein>
    <submittedName>
        <fullName evidence="2">Uncharacterized protein</fullName>
    </submittedName>
</protein>
<organism evidence="2">
    <name type="scientific">Chromera velia CCMP2878</name>
    <dbReference type="NCBI Taxonomy" id="1169474"/>
    <lineage>
        <taxon>Eukaryota</taxon>
        <taxon>Sar</taxon>
        <taxon>Alveolata</taxon>
        <taxon>Colpodellida</taxon>
        <taxon>Chromeraceae</taxon>
        <taxon>Chromera</taxon>
    </lineage>
</organism>
<dbReference type="GO" id="GO:0004109">
    <property type="term" value="F:coproporphyrinogen oxidase activity"/>
    <property type="evidence" value="ECO:0007669"/>
    <property type="project" value="InterPro"/>
</dbReference>
<dbReference type="GO" id="GO:0006782">
    <property type="term" value="P:protoporphyrinogen IX biosynthetic process"/>
    <property type="evidence" value="ECO:0007669"/>
    <property type="project" value="UniProtKB-UniPathway"/>
</dbReference>
<dbReference type="UniPathway" id="UPA00251">
    <property type="reaction ID" value="UER00322"/>
</dbReference>
<reference evidence="2" key="1">
    <citation type="submission" date="2014-11" db="EMBL/GenBank/DDBJ databases">
        <authorList>
            <person name="Otto D Thomas"/>
            <person name="Naeem Raeece"/>
        </authorList>
    </citation>
    <scope>NUCLEOTIDE SEQUENCE</scope>
</reference>
<sequence>MVPLRTLGLALCVLLQELAGGRAFSASTFDVLSSAHGTDRWAKRRGSPRPRGSRRGLGQSLFAAVLPQERGDASVHGVDSTFDIFSSFLRRKQAEILNKLEEVDGKGKFVREPWSQEETGSEGLTAVLEGGDVIEKGACSTSFIKGVLSVDRARAMKQRKGADGWDLKGGETYRAAALSLVFHSRSPLVPTFRADVRYFEVEGKPGWFGGGADLTPYYLFDDDVREFHGFWKEVCNRFSPRSFPVLKRQCDDYFYLPARREHRGVGGIFFDDLVSFESLLGTSETGGDAVEGEQSQSGSREALEFTKAVAEGWLDSWLPIVERRRGLEFTDQEKEWQLIRRGRYLEFNLLYDRGVKFGLAGPAVSTGRPVRVEAVMVSAPPEIKWKYKHEVPEGSEEARLVEVLKKPRDWV</sequence>
<dbReference type="NCBIfam" id="NF003727">
    <property type="entry name" value="PRK05330.1"/>
    <property type="match status" value="1"/>
</dbReference>
<dbReference type="GO" id="GO:0005737">
    <property type="term" value="C:cytoplasm"/>
    <property type="evidence" value="ECO:0007669"/>
    <property type="project" value="TreeGrafter"/>
</dbReference>
<dbReference type="PANTHER" id="PTHR10755:SF3">
    <property type="entry name" value="COPROPORPHYRINOGEN OXIDASE"/>
    <property type="match status" value="1"/>
</dbReference>
<dbReference type="PRINTS" id="PR00073">
    <property type="entry name" value="COPRGNOXDASE"/>
</dbReference>
<keyword evidence="1" id="KW-0732">Signal</keyword>